<dbReference type="Pfam" id="PF07715">
    <property type="entry name" value="Plug"/>
    <property type="match status" value="1"/>
</dbReference>
<dbReference type="Gene3D" id="2.170.130.10">
    <property type="entry name" value="TonB-dependent receptor, plug domain"/>
    <property type="match status" value="1"/>
</dbReference>
<keyword evidence="6 7" id="KW-0998">Cell outer membrane</keyword>
<feature type="signal peptide" evidence="8">
    <location>
        <begin position="1"/>
        <end position="24"/>
    </location>
</feature>
<proteinExistence type="inferred from homology"/>
<keyword evidence="5 7" id="KW-0472">Membrane</keyword>
<comment type="subcellular location">
    <subcellularLocation>
        <location evidence="1 7">Cell outer membrane</location>
        <topology evidence="1 7">Multi-pass membrane protein</topology>
    </subcellularLocation>
</comment>
<dbReference type="InterPro" id="IPR008969">
    <property type="entry name" value="CarboxyPept-like_regulatory"/>
</dbReference>
<dbReference type="Gene3D" id="2.60.40.1120">
    <property type="entry name" value="Carboxypeptidase-like, regulatory domain"/>
    <property type="match status" value="1"/>
</dbReference>
<keyword evidence="8" id="KW-0732">Signal</keyword>
<dbReference type="EMBL" id="JBHUHU010000001">
    <property type="protein sequence ID" value="MFD2099057.1"/>
    <property type="molecule type" value="Genomic_DNA"/>
</dbReference>
<evidence type="ECO:0000256" key="8">
    <source>
        <dbReference type="SAM" id="SignalP"/>
    </source>
</evidence>
<gene>
    <name evidence="10" type="ORF">ACFSJE_04670</name>
</gene>
<comment type="caution">
    <text evidence="10">The sequence shown here is derived from an EMBL/GenBank/DDBJ whole genome shotgun (WGS) entry which is preliminary data.</text>
</comment>
<evidence type="ECO:0000256" key="7">
    <source>
        <dbReference type="PROSITE-ProRule" id="PRU01360"/>
    </source>
</evidence>
<dbReference type="Pfam" id="PF13715">
    <property type="entry name" value="CarbopepD_reg_2"/>
    <property type="match status" value="1"/>
</dbReference>
<dbReference type="InterPro" id="IPR023996">
    <property type="entry name" value="TonB-dep_OMP_SusC/RagA"/>
</dbReference>
<name>A0ABW4XUI9_9FLAO</name>
<dbReference type="InterPro" id="IPR023997">
    <property type="entry name" value="TonB-dep_OMP_SusC/RagA_CS"/>
</dbReference>
<dbReference type="RefSeq" id="WP_379829820.1">
    <property type="nucleotide sequence ID" value="NZ_JBHUHU010000001.1"/>
</dbReference>
<comment type="similarity">
    <text evidence="7">Belongs to the TonB-dependent receptor family.</text>
</comment>
<evidence type="ECO:0000256" key="6">
    <source>
        <dbReference type="ARBA" id="ARBA00023237"/>
    </source>
</evidence>
<sequence>MRTKKTLLLGFLLLPFFCLVSAQAQERITINGTITDAESGDPLPGVTIIEDGTTNGTSADFDGNYTITAGSNAVLVFTSVGYARQRISVNGRTQIDVGMTVDSQQLDEVVIVGYGTQTSRKVTGAVQQIDSEALADIPVPQVTQKLQGRLVGVQINQTTGKPGEGMQVRVRGQASILAGSEPLYVVDGFPIVGDISSINPDEIESISVLKDAASTSLYGSRAANGVVLITTKSGKSEQGGLSFSYYGGVQVVPQKGRPDLMNGQEFAQFRKEHFEDLGQPVPEPFQNPAQYGKGYDWYDAMFRTAPIQSINVNWNSRTERTSLAIVGGVFLQDGVMVNSDFKRYSLRANSTFKLNDEINLGISVAPTYSIDNIPSSDGAFYATLVNAGIPGGLVTNAMQTWPILPFRNEDGSLPLTAWIPGISAFPTPNWLRAAEEITNETKDVRVLGNAYLDYEPIKGLKLKTSISGDMGYTSFFNFQPSTASTAFASLPPTIATSIRRESKYVSWLNENTATYSTSFGDHNIEILGGISYQKYESENAQLYLSNFPDDRVRTIQSALNIDRTRSFNNINDWSLTSYFSRLNYDYMGKYLFTVSLRRDGSSRFGSNNRWGNFPSVSAGWVFSDEAFMENTDFLSFGKIRASYGIIGNNNIGNYTQYALIDNSLNAVFGNTIAPGAALTSLGNANLGWERTKQFDIGLDLRLFNDKVEFIYDYYKKNTTDLLFNVAIPQESGFSDFNDNVGELEFWGHEFAVISRNIANDNFTWTSNFNISFNRNKVVALAEGVDRIYSPGGAYTSITRPGEPIAQFWGLIHDGVYDNQQEFDASPKAVESEVGTVKFVDVNGDGVIKFNTEDDDRTVIGNPFPDYIFGFTNDFKWKNWDASIVMSGSVGNDIAVGNDQGTTNLDGVFNVLSEIKYRWRSPENPGKGKYGKSTGATFMERDWFNSRFIQDGSYLTVKNITLGYTFKLNESSFLNRARIYGSVQQAFVFTKYKGVNPEISTSVQGQQTSTLAQGFDWGTYPVPRTFTLGFNLSF</sequence>
<dbReference type="Proteomes" id="UP001597342">
    <property type="component" value="Unassembled WGS sequence"/>
</dbReference>
<keyword evidence="2 7" id="KW-0813">Transport</keyword>
<keyword evidence="11" id="KW-1185">Reference proteome</keyword>
<evidence type="ECO:0000259" key="9">
    <source>
        <dbReference type="Pfam" id="PF07715"/>
    </source>
</evidence>
<dbReference type="NCBIfam" id="TIGR04057">
    <property type="entry name" value="SusC_RagA_signa"/>
    <property type="match status" value="1"/>
</dbReference>
<dbReference type="InterPro" id="IPR036942">
    <property type="entry name" value="Beta-barrel_TonB_sf"/>
</dbReference>
<dbReference type="SUPFAM" id="SSF49464">
    <property type="entry name" value="Carboxypeptidase regulatory domain-like"/>
    <property type="match status" value="1"/>
</dbReference>
<evidence type="ECO:0000256" key="4">
    <source>
        <dbReference type="ARBA" id="ARBA00022692"/>
    </source>
</evidence>
<protein>
    <submittedName>
        <fullName evidence="10">SusC/RagA family TonB-linked outer membrane protein</fullName>
    </submittedName>
</protein>
<dbReference type="InterPro" id="IPR012910">
    <property type="entry name" value="Plug_dom"/>
</dbReference>
<organism evidence="10 11">
    <name type="scientific">Flagellimonas iocasae</name>
    <dbReference type="NCBI Taxonomy" id="2055905"/>
    <lineage>
        <taxon>Bacteria</taxon>
        <taxon>Pseudomonadati</taxon>
        <taxon>Bacteroidota</taxon>
        <taxon>Flavobacteriia</taxon>
        <taxon>Flavobacteriales</taxon>
        <taxon>Flavobacteriaceae</taxon>
        <taxon>Flagellimonas</taxon>
    </lineage>
</organism>
<dbReference type="Gene3D" id="2.40.170.20">
    <property type="entry name" value="TonB-dependent receptor, beta-barrel domain"/>
    <property type="match status" value="1"/>
</dbReference>
<dbReference type="InterPro" id="IPR037066">
    <property type="entry name" value="Plug_dom_sf"/>
</dbReference>
<evidence type="ECO:0000256" key="1">
    <source>
        <dbReference type="ARBA" id="ARBA00004571"/>
    </source>
</evidence>
<dbReference type="SUPFAM" id="SSF56935">
    <property type="entry name" value="Porins"/>
    <property type="match status" value="1"/>
</dbReference>
<feature type="domain" description="TonB-dependent receptor plug" evidence="9">
    <location>
        <begin position="120"/>
        <end position="226"/>
    </location>
</feature>
<dbReference type="NCBIfam" id="TIGR04056">
    <property type="entry name" value="OMP_RagA_SusC"/>
    <property type="match status" value="1"/>
</dbReference>
<feature type="chain" id="PRO_5045969091" evidence="8">
    <location>
        <begin position="25"/>
        <end position="1033"/>
    </location>
</feature>
<evidence type="ECO:0000256" key="3">
    <source>
        <dbReference type="ARBA" id="ARBA00022452"/>
    </source>
</evidence>
<evidence type="ECO:0000313" key="10">
    <source>
        <dbReference type="EMBL" id="MFD2099057.1"/>
    </source>
</evidence>
<keyword evidence="3 7" id="KW-1134">Transmembrane beta strand</keyword>
<accession>A0ABW4XUI9</accession>
<keyword evidence="4 7" id="KW-0812">Transmembrane</keyword>
<evidence type="ECO:0000256" key="5">
    <source>
        <dbReference type="ARBA" id="ARBA00023136"/>
    </source>
</evidence>
<reference evidence="11" key="1">
    <citation type="journal article" date="2019" name="Int. J. Syst. Evol. Microbiol.">
        <title>The Global Catalogue of Microorganisms (GCM) 10K type strain sequencing project: providing services to taxonomists for standard genome sequencing and annotation.</title>
        <authorList>
            <consortium name="The Broad Institute Genomics Platform"/>
            <consortium name="The Broad Institute Genome Sequencing Center for Infectious Disease"/>
            <person name="Wu L."/>
            <person name="Ma J."/>
        </authorList>
    </citation>
    <scope>NUCLEOTIDE SEQUENCE [LARGE SCALE GENOMIC DNA]</scope>
    <source>
        <strain evidence="11">JCM 3389</strain>
    </source>
</reference>
<evidence type="ECO:0000256" key="2">
    <source>
        <dbReference type="ARBA" id="ARBA00022448"/>
    </source>
</evidence>
<evidence type="ECO:0000313" key="11">
    <source>
        <dbReference type="Proteomes" id="UP001597342"/>
    </source>
</evidence>
<dbReference type="PROSITE" id="PS52016">
    <property type="entry name" value="TONB_DEPENDENT_REC_3"/>
    <property type="match status" value="1"/>
</dbReference>
<dbReference type="InterPro" id="IPR039426">
    <property type="entry name" value="TonB-dep_rcpt-like"/>
</dbReference>